<sequence length="120" mass="14080">MNNQYQPQNTKDALRYLEKLVNQYLNAPLTPEIIAYNQKQINYLRQQVIPVAQQQEHNPQRAQQAALMAQQLAQWQTQKLAGLPTPTKMRHFKLETPHPVKYQHQRGKSAQPGNYRAQHR</sequence>
<keyword evidence="3" id="KW-1185">Reference proteome</keyword>
<dbReference type="RefSeq" id="WP_118900967.1">
    <property type="nucleotide sequence ID" value="NZ_QOCR01000002.1"/>
</dbReference>
<feature type="region of interest" description="Disordered" evidence="1">
    <location>
        <begin position="94"/>
        <end position="120"/>
    </location>
</feature>
<evidence type="ECO:0000313" key="2">
    <source>
        <dbReference type="EMBL" id="RHW51371.1"/>
    </source>
</evidence>
<comment type="caution">
    <text evidence="2">The sequence shown here is derived from an EMBL/GenBank/DDBJ whole genome shotgun (WGS) entry which is preliminary data.</text>
</comment>
<name>A0A3R6UZD1_9LACO</name>
<reference evidence="2 3" key="1">
    <citation type="submission" date="2018-07" db="EMBL/GenBank/DDBJ databases">
        <title>Genome sequences of six Lactobacillus spp. isolated from bumble bee guts.</title>
        <authorList>
            <person name="Motta E.V.S."/>
            <person name="Moran N.A."/>
        </authorList>
    </citation>
    <scope>NUCLEOTIDE SEQUENCE [LARGE SCALE GENOMIC DNA]</scope>
    <source>
        <strain evidence="2 3">BI-1.1</strain>
    </source>
</reference>
<dbReference type="OrthoDB" id="2326573at2"/>
<dbReference type="EMBL" id="QOCR01000002">
    <property type="protein sequence ID" value="RHW51371.1"/>
    <property type="molecule type" value="Genomic_DNA"/>
</dbReference>
<gene>
    <name evidence="2" type="ORF">DS831_04940</name>
</gene>
<protein>
    <submittedName>
        <fullName evidence="2">Uncharacterized protein</fullName>
    </submittedName>
</protein>
<dbReference type="Proteomes" id="UP000284109">
    <property type="component" value="Unassembled WGS sequence"/>
</dbReference>
<evidence type="ECO:0000313" key="3">
    <source>
        <dbReference type="Proteomes" id="UP000284109"/>
    </source>
</evidence>
<evidence type="ECO:0000256" key="1">
    <source>
        <dbReference type="SAM" id="MobiDB-lite"/>
    </source>
</evidence>
<organism evidence="2 3">
    <name type="scientific">Bombilactobacillus bombi</name>
    <dbReference type="NCBI Taxonomy" id="1303590"/>
    <lineage>
        <taxon>Bacteria</taxon>
        <taxon>Bacillati</taxon>
        <taxon>Bacillota</taxon>
        <taxon>Bacilli</taxon>
        <taxon>Lactobacillales</taxon>
        <taxon>Lactobacillaceae</taxon>
        <taxon>Bombilactobacillus</taxon>
    </lineage>
</organism>
<proteinExistence type="predicted"/>
<dbReference type="AlphaFoldDB" id="A0A3R6UZD1"/>
<accession>A0A3R6UZD1</accession>